<organism evidence="11 12">
    <name type="scientific">Kaistella gelatinilytica</name>
    <dbReference type="NCBI Taxonomy" id="2787636"/>
    <lineage>
        <taxon>Bacteria</taxon>
        <taxon>Pseudomonadati</taxon>
        <taxon>Bacteroidota</taxon>
        <taxon>Flavobacteriia</taxon>
        <taxon>Flavobacteriales</taxon>
        <taxon>Weeksellaceae</taxon>
        <taxon>Chryseobacterium group</taxon>
        <taxon>Kaistella</taxon>
    </lineage>
</organism>
<protein>
    <recommendedName>
        <fullName evidence="2">histidine kinase</fullName>
        <ecNumber evidence="2">2.7.13.3</ecNumber>
    </recommendedName>
</protein>
<dbReference type="InterPro" id="IPR036890">
    <property type="entry name" value="HATPase_C_sf"/>
</dbReference>
<evidence type="ECO:0000256" key="2">
    <source>
        <dbReference type="ARBA" id="ARBA00012438"/>
    </source>
</evidence>
<reference evidence="11 12" key="1">
    <citation type="submission" date="2020-11" db="EMBL/GenBank/DDBJ databases">
        <title>Kaistella gelatinilytica sp. nov., a flavobacterium isolated from Antarctic Soil.</title>
        <authorList>
            <person name="Li J."/>
        </authorList>
    </citation>
    <scope>NUCLEOTIDE SEQUENCE [LARGE SCALE GENOMIC DNA]</scope>
    <source>
        <strain evidence="11 12">G5-32</strain>
    </source>
</reference>
<dbReference type="SUPFAM" id="SSF48452">
    <property type="entry name" value="TPR-like"/>
    <property type="match status" value="2"/>
</dbReference>
<dbReference type="SUPFAM" id="SSF47384">
    <property type="entry name" value="Homodimeric domain of signal transducing histidine kinase"/>
    <property type="match status" value="1"/>
</dbReference>
<keyword evidence="7" id="KW-0902">Two-component regulatory system</keyword>
<dbReference type="SMART" id="SM00387">
    <property type="entry name" value="HATPase_c"/>
    <property type="match status" value="1"/>
</dbReference>
<dbReference type="GO" id="GO:0016301">
    <property type="term" value="F:kinase activity"/>
    <property type="evidence" value="ECO:0007669"/>
    <property type="project" value="UniProtKB-KW"/>
</dbReference>
<name>A0ABS0FA88_9FLAO</name>
<feature type="domain" description="Histidine kinase" evidence="10">
    <location>
        <begin position="485"/>
        <end position="695"/>
    </location>
</feature>
<keyword evidence="4" id="KW-0547">Nucleotide-binding</keyword>
<dbReference type="Proteomes" id="UP000660070">
    <property type="component" value="Unassembled WGS sequence"/>
</dbReference>
<keyword evidence="9" id="KW-0472">Membrane</keyword>
<evidence type="ECO:0000256" key="8">
    <source>
        <dbReference type="SAM" id="Coils"/>
    </source>
</evidence>
<feature type="transmembrane region" description="Helical" evidence="9">
    <location>
        <begin position="435"/>
        <end position="453"/>
    </location>
</feature>
<comment type="caution">
    <text evidence="11">The sequence shown here is derived from an EMBL/GenBank/DDBJ whole genome shotgun (WGS) entry which is preliminary data.</text>
</comment>
<accession>A0ABS0FA88</accession>
<evidence type="ECO:0000256" key="5">
    <source>
        <dbReference type="ARBA" id="ARBA00022777"/>
    </source>
</evidence>
<dbReference type="InterPro" id="IPR019734">
    <property type="entry name" value="TPR_rpt"/>
</dbReference>
<dbReference type="Gene3D" id="1.25.40.10">
    <property type="entry name" value="Tetratricopeptide repeat domain"/>
    <property type="match status" value="3"/>
</dbReference>
<dbReference type="SMART" id="SM00028">
    <property type="entry name" value="TPR"/>
    <property type="match status" value="5"/>
</dbReference>
<keyword evidence="12" id="KW-1185">Reference proteome</keyword>
<feature type="coiled-coil region" evidence="8">
    <location>
        <begin position="406"/>
        <end position="433"/>
    </location>
</feature>
<dbReference type="EC" id="2.7.13.3" evidence="2"/>
<evidence type="ECO:0000313" key="11">
    <source>
        <dbReference type="EMBL" id="MBF8456571.1"/>
    </source>
</evidence>
<evidence type="ECO:0000256" key="1">
    <source>
        <dbReference type="ARBA" id="ARBA00000085"/>
    </source>
</evidence>
<dbReference type="RefSeq" id="WP_196079078.1">
    <property type="nucleotide sequence ID" value="NZ_JADPVI010000001.1"/>
</dbReference>
<dbReference type="InterPro" id="IPR050351">
    <property type="entry name" value="BphY/WalK/GraS-like"/>
</dbReference>
<dbReference type="SUPFAM" id="SSF55874">
    <property type="entry name" value="ATPase domain of HSP90 chaperone/DNA topoisomerase II/histidine kinase"/>
    <property type="match status" value="1"/>
</dbReference>
<proteinExistence type="predicted"/>
<dbReference type="PROSITE" id="PS50109">
    <property type="entry name" value="HIS_KIN"/>
    <property type="match status" value="1"/>
</dbReference>
<keyword evidence="5 11" id="KW-0418">Kinase</keyword>
<dbReference type="PANTHER" id="PTHR42878">
    <property type="entry name" value="TWO-COMPONENT HISTIDINE KINASE"/>
    <property type="match status" value="1"/>
</dbReference>
<dbReference type="InterPro" id="IPR003594">
    <property type="entry name" value="HATPase_dom"/>
</dbReference>
<comment type="catalytic activity">
    <reaction evidence="1">
        <text>ATP + protein L-histidine = ADP + protein N-phospho-L-histidine.</text>
        <dbReference type="EC" id="2.7.13.3"/>
    </reaction>
</comment>
<keyword evidence="8" id="KW-0175">Coiled coil</keyword>
<keyword evidence="6" id="KW-0067">ATP-binding</keyword>
<evidence type="ECO:0000256" key="7">
    <source>
        <dbReference type="ARBA" id="ARBA00023012"/>
    </source>
</evidence>
<keyword evidence="3" id="KW-0808">Transferase</keyword>
<evidence type="ECO:0000256" key="9">
    <source>
        <dbReference type="SAM" id="Phobius"/>
    </source>
</evidence>
<dbReference type="Gene3D" id="1.10.287.130">
    <property type="match status" value="1"/>
</dbReference>
<sequence>MRSLLLFFGLMVSVFVNSQQKPNLKEYKTLHQKLTVWENYCKSISENENYSQLIAVADEGIKMAKNNENFLGSFYFYKGYGYEYTQNQYQKATDCYEKSLQLAQKNKNFRLETSDLMRLNYMYYSIKEHEKGKQLIEHIKKVVDTIKDINSKATLLGSLGEYYLDRSEFENFITYKLKAINLLMAEKDKDELKINNIGVSYLQISDAYNDMKQYEKAVEYCKYAEPYLKRDDGFAFLYNSYIEAFTHLDDLRSAQKYYKKLYELADGNSVLDLNVSYGNRNMAEFYLQKNRLELADDFADKALFFGKKSQDEEILMEANVVKGKVLFAEKKYKEAIDQLTLALKYAYIYDKRFFIEINKKISESYAALQQWEKAYQYHEIYSRTSDSLFLESGKQSLANAEATFQNKNKQKEIKTLSALNVEHERNIANAKRQRIYLISGLFLIAIIGGLLYYQSQNRKKINGKLSRLNLELEKANKTKMQFFGILNHDLRSPVVGLIHFLHLQKESPEILDEVTKERLQNQSFKAAENLLVQMEDLLLWSKGQMDHFQPEKNQVSVETIFQDIKENFSWEDRVKISFEVPEELSVFTDKEYLKTITRNLTNNAIKILEKVENPTILWKAIDHETFVELLITDNGKGAMPEKFRALFDENVSIGIKSGLGMHLIRDLSKAIDAEISVDSVDNVGTKIILKIPKSK</sequence>
<dbReference type="Gene3D" id="3.30.565.10">
    <property type="entry name" value="Histidine kinase-like ATPase, C-terminal domain"/>
    <property type="match status" value="1"/>
</dbReference>
<evidence type="ECO:0000256" key="4">
    <source>
        <dbReference type="ARBA" id="ARBA00022741"/>
    </source>
</evidence>
<evidence type="ECO:0000256" key="3">
    <source>
        <dbReference type="ARBA" id="ARBA00022679"/>
    </source>
</evidence>
<dbReference type="Pfam" id="PF02518">
    <property type="entry name" value="HATPase_c"/>
    <property type="match status" value="1"/>
</dbReference>
<dbReference type="PANTHER" id="PTHR42878:SF7">
    <property type="entry name" value="SENSOR HISTIDINE KINASE GLRK"/>
    <property type="match status" value="1"/>
</dbReference>
<keyword evidence="9" id="KW-0812">Transmembrane</keyword>
<dbReference type="InterPro" id="IPR036097">
    <property type="entry name" value="HisK_dim/P_sf"/>
</dbReference>
<dbReference type="CDD" id="cd00082">
    <property type="entry name" value="HisKA"/>
    <property type="match status" value="1"/>
</dbReference>
<evidence type="ECO:0000256" key="6">
    <source>
        <dbReference type="ARBA" id="ARBA00022840"/>
    </source>
</evidence>
<evidence type="ECO:0000259" key="10">
    <source>
        <dbReference type="PROSITE" id="PS50109"/>
    </source>
</evidence>
<gene>
    <name evidence="11" type="ORF">IV494_05190</name>
</gene>
<dbReference type="EMBL" id="JADPVI010000001">
    <property type="protein sequence ID" value="MBF8456571.1"/>
    <property type="molecule type" value="Genomic_DNA"/>
</dbReference>
<dbReference type="InterPro" id="IPR003661">
    <property type="entry name" value="HisK_dim/P_dom"/>
</dbReference>
<keyword evidence="9" id="KW-1133">Transmembrane helix</keyword>
<dbReference type="InterPro" id="IPR005467">
    <property type="entry name" value="His_kinase_dom"/>
</dbReference>
<dbReference type="InterPro" id="IPR011990">
    <property type="entry name" value="TPR-like_helical_dom_sf"/>
</dbReference>
<evidence type="ECO:0000313" key="12">
    <source>
        <dbReference type="Proteomes" id="UP000660070"/>
    </source>
</evidence>